<evidence type="ECO:0000256" key="2">
    <source>
        <dbReference type="SAM" id="SignalP"/>
    </source>
</evidence>
<evidence type="ECO:0000313" key="3">
    <source>
        <dbReference type="EMBL" id="OKL43492.1"/>
    </source>
</evidence>
<keyword evidence="2" id="KW-0732">Signal</keyword>
<dbReference type="AlphaFoldDB" id="A0A1U7JFM7"/>
<comment type="caution">
    <text evidence="3">The sequence shown here is derived from an EMBL/GenBank/DDBJ whole genome shotgun (WGS) entry which is preliminary data.</text>
</comment>
<evidence type="ECO:0000313" key="4">
    <source>
        <dbReference type="Proteomes" id="UP000185783"/>
    </source>
</evidence>
<sequence length="160" mass="18428">MKPLVVALPLFLLFALPSVADEVYMIARDTEGTFIGSHKMFDSEKEEHKKVTLCGSDFWLRPYTAVWAKWEAQSGRKVTLEGNHEGRWDILCKNPTEQITLRQVGVYVSLKDAMLNAQNITTDRRNRFKAIRETFNERGFGSDNDDDKNTPRRVMPFDAE</sequence>
<feature type="chain" id="PRO_5010553598" evidence="2">
    <location>
        <begin position="21"/>
        <end position="160"/>
    </location>
</feature>
<gene>
    <name evidence="3" type="ORF">A3843_12690</name>
</gene>
<accession>A0A1U7JFM7</accession>
<evidence type="ECO:0000256" key="1">
    <source>
        <dbReference type="SAM" id="MobiDB-lite"/>
    </source>
</evidence>
<dbReference type="Proteomes" id="UP000185783">
    <property type="component" value="Unassembled WGS sequence"/>
</dbReference>
<feature type="signal peptide" evidence="2">
    <location>
        <begin position="1"/>
        <end position="20"/>
    </location>
</feature>
<keyword evidence="4" id="KW-1185">Reference proteome</keyword>
<dbReference type="STRING" id="197461.A3843_12690"/>
<name>A0A1U7JFM7_9HYPH</name>
<dbReference type="RefSeq" id="WP_036488700.1">
    <property type="nucleotide sequence ID" value="NZ_LVVZ01000019.1"/>
</dbReference>
<reference evidence="3 4" key="1">
    <citation type="submission" date="2016-03" db="EMBL/GenBank/DDBJ databases">
        <title>Genome sequence of Nesiotobacter sp. nov., a moderately halophilic alphaproteobacterium isolated from the Yellow Sea, China.</title>
        <authorList>
            <person name="Zhang G."/>
            <person name="Zhang R."/>
        </authorList>
    </citation>
    <scope>NUCLEOTIDE SEQUENCE [LARGE SCALE GENOMIC DNA]</scope>
    <source>
        <strain evidence="3 4">WB1-6</strain>
    </source>
</reference>
<proteinExistence type="predicted"/>
<feature type="region of interest" description="Disordered" evidence="1">
    <location>
        <begin position="139"/>
        <end position="160"/>
    </location>
</feature>
<dbReference type="EMBL" id="LVVZ01000019">
    <property type="protein sequence ID" value="OKL43492.1"/>
    <property type="molecule type" value="Genomic_DNA"/>
</dbReference>
<organism evidence="3 4">
    <name type="scientific">Pseudovibrio exalbescens</name>
    <dbReference type="NCBI Taxonomy" id="197461"/>
    <lineage>
        <taxon>Bacteria</taxon>
        <taxon>Pseudomonadati</taxon>
        <taxon>Pseudomonadota</taxon>
        <taxon>Alphaproteobacteria</taxon>
        <taxon>Hyphomicrobiales</taxon>
        <taxon>Stappiaceae</taxon>
        <taxon>Pseudovibrio</taxon>
    </lineage>
</organism>
<protein>
    <submittedName>
        <fullName evidence="3">Uncharacterized protein</fullName>
    </submittedName>
</protein>